<feature type="signal peptide" evidence="1">
    <location>
        <begin position="1"/>
        <end position="17"/>
    </location>
</feature>
<keyword evidence="1" id="KW-0732">Signal</keyword>
<dbReference type="Proteomes" id="UP000518266">
    <property type="component" value="Unassembled WGS sequence"/>
</dbReference>
<name>A0A7J5Y1I9_DISMA</name>
<evidence type="ECO:0008006" key="4">
    <source>
        <dbReference type="Google" id="ProtNLM"/>
    </source>
</evidence>
<dbReference type="EMBL" id="JAAKFY010000018">
    <property type="protein sequence ID" value="KAF3842941.1"/>
    <property type="molecule type" value="Genomic_DNA"/>
</dbReference>
<evidence type="ECO:0000313" key="2">
    <source>
        <dbReference type="EMBL" id="KAF3842941.1"/>
    </source>
</evidence>
<organism evidence="2 3">
    <name type="scientific">Dissostichus mawsoni</name>
    <name type="common">Antarctic cod</name>
    <dbReference type="NCBI Taxonomy" id="36200"/>
    <lineage>
        <taxon>Eukaryota</taxon>
        <taxon>Metazoa</taxon>
        <taxon>Chordata</taxon>
        <taxon>Craniata</taxon>
        <taxon>Vertebrata</taxon>
        <taxon>Euteleostomi</taxon>
        <taxon>Actinopterygii</taxon>
        <taxon>Neopterygii</taxon>
        <taxon>Teleostei</taxon>
        <taxon>Neoteleostei</taxon>
        <taxon>Acanthomorphata</taxon>
        <taxon>Eupercaria</taxon>
        <taxon>Perciformes</taxon>
        <taxon>Notothenioidei</taxon>
        <taxon>Nototheniidae</taxon>
        <taxon>Dissostichus</taxon>
    </lineage>
</organism>
<accession>A0A7J5Y1I9</accession>
<proteinExistence type="predicted"/>
<reference evidence="2 3" key="1">
    <citation type="submission" date="2020-03" db="EMBL/GenBank/DDBJ databases">
        <title>Dissostichus mawsoni Genome sequencing and assembly.</title>
        <authorList>
            <person name="Park H."/>
        </authorList>
    </citation>
    <scope>NUCLEOTIDE SEQUENCE [LARGE SCALE GENOMIC DNA]</scope>
    <source>
        <strain evidence="2">DM0001</strain>
        <tissue evidence="2">Muscle</tissue>
    </source>
</reference>
<evidence type="ECO:0000256" key="1">
    <source>
        <dbReference type="SAM" id="SignalP"/>
    </source>
</evidence>
<gene>
    <name evidence="2" type="ORF">F7725_001790</name>
</gene>
<keyword evidence="3" id="KW-1185">Reference proteome</keyword>
<evidence type="ECO:0000313" key="3">
    <source>
        <dbReference type="Proteomes" id="UP000518266"/>
    </source>
</evidence>
<comment type="caution">
    <text evidence="2">The sequence shown here is derived from an EMBL/GenBank/DDBJ whole genome shotgun (WGS) entry which is preliminary data.</text>
</comment>
<sequence>MPSHSILFLSPLPLLDGLVSRPDCGVQPRLTALPLRLQCFPPPSLPVTGNQREKWIDLLEVPLIASAHARLPGSDVFFLRLPKRVLHLRGDSGKPKKA</sequence>
<feature type="chain" id="PRO_5029743793" description="Secreted protein" evidence="1">
    <location>
        <begin position="18"/>
        <end position="98"/>
    </location>
</feature>
<protein>
    <recommendedName>
        <fullName evidence="4">Secreted protein</fullName>
    </recommendedName>
</protein>
<dbReference type="AlphaFoldDB" id="A0A7J5Y1I9"/>